<feature type="region of interest" description="Disordered" evidence="1">
    <location>
        <begin position="229"/>
        <end position="257"/>
    </location>
</feature>
<feature type="compositionally biased region" description="Polar residues" evidence="1">
    <location>
        <begin position="59"/>
        <end position="68"/>
    </location>
</feature>
<dbReference type="Proteomes" id="UP000002358">
    <property type="component" value="Chromosome 3"/>
</dbReference>
<protein>
    <submittedName>
        <fullName evidence="2">Uncharacterized protein</fullName>
    </submittedName>
</protein>
<evidence type="ECO:0000313" key="3">
    <source>
        <dbReference type="Proteomes" id="UP000002358"/>
    </source>
</evidence>
<name>A0A7M7QAW1_NASVI</name>
<sequence>MSVFGSAKTNFSNSEMSLGSSALMTAASTYTLSDCDYETSSELLSPREAVANDDDDDSQISPTSSRSSDIPDYDDLAIRTSSVLLDKAARESSVSIGADGYVLSAKSDTCLSQQSRAISDFVNEVLIDAQQQSNTASPIQNECHSTPRAENSSLIAAIEIEPDLQQRHSSSNSACYCSRETLTRQESSAPDDDKIKATEVATSLSEAKNKIIENLAQVTYDKLFSRPGWRRSGDTDRSSQGEPVSKASSQKSRLSRRSSRCSGVESILRIDYELQPLNLRLSRLLAEFRAMDLRGKIGFVDPSFYEFSLPRDGSFASTAGDNETRKTVETCEQFLRPEERVVVASRSEKSCARSSRQGDGREPYSVEGCQLRLQSSEESSLHCVHQQQRPKRNAECRKQSRHHRHHHEKSDECPSSAQKARTCCCCCSDEDTDFGCCCCCCRPPGKKDEIESSMSRRQLISPAFLTRPMEAGDSLSNGSDAGVTCGRSIMMIEMCDLREARCAERRGRGDR</sequence>
<evidence type="ECO:0000313" key="2">
    <source>
        <dbReference type="EnsemblMetazoa" id="XP_031783789"/>
    </source>
</evidence>
<feature type="region of interest" description="Disordered" evidence="1">
    <location>
        <begin position="382"/>
        <end position="412"/>
    </location>
</feature>
<dbReference type="EnsemblMetazoa" id="XM_031927929">
    <property type="protein sequence ID" value="XP_031783789"/>
    <property type="gene ID" value="LOC103315804"/>
</dbReference>
<organism evidence="2 3">
    <name type="scientific">Nasonia vitripennis</name>
    <name type="common">Parasitic wasp</name>
    <dbReference type="NCBI Taxonomy" id="7425"/>
    <lineage>
        <taxon>Eukaryota</taxon>
        <taxon>Metazoa</taxon>
        <taxon>Ecdysozoa</taxon>
        <taxon>Arthropoda</taxon>
        <taxon>Hexapoda</taxon>
        <taxon>Insecta</taxon>
        <taxon>Pterygota</taxon>
        <taxon>Neoptera</taxon>
        <taxon>Endopterygota</taxon>
        <taxon>Hymenoptera</taxon>
        <taxon>Apocrita</taxon>
        <taxon>Proctotrupomorpha</taxon>
        <taxon>Chalcidoidea</taxon>
        <taxon>Pteromalidae</taxon>
        <taxon>Pteromalinae</taxon>
        <taxon>Nasonia</taxon>
    </lineage>
</organism>
<feature type="region of interest" description="Disordered" evidence="1">
    <location>
        <begin position="41"/>
        <end position="73"/>
    </location>
</feature>
<dbReference type="RefSeq" id="XP_031783789.1">
    <property type="nucleotide sequence ID" value="XM_031927929.2"/>
</dbReference>
<dbReference type="InParanoid" id="A0A7M7QAW1"/>
<dbReference type="AlphaFoldDB" id="A0A7M7QAW1"/>
<keyword evidence="3" id="KW-1185">Reference proteome</keyword>
<dbReference type="KEGG" id="nvi:103315804"/>
<dbReference type="GeneID" id="103315804"/>
<reference evidence="2" key="1">
    <citation type="submission" date="2021-01" db="UniProtKB">
        <authorList>
            <consortium name="EnsemblMetazoa"/>
        </authorList>
    </citation>
    <scope>IDENTIFICATION</scope>
</reference>
<evidence type="ECO:0000256" key="1">
    <source>
        <dbReference type="SAM" id="MobiDB-lite"/>
    </source>
</evidence>
<accession>A0A7M7QAW1</accession>
<proteinExistence type="predicted"/>